<dbReference type="OrthoDB" id="1109118at2759"/>
<evidence type="ECO:0000256" key="1">
    <source>
        <dbReference type="ARBA" id="ARBA00022786"/>
    </source>
</evidence>
<protein>
    <submittedName>
        <fullName evidence="3">Uncharacterized protein</fullName>
    </submittedName>
</protein>
<evidence type="ECO:0000256" key="2">
    <source>
        <dbReference type="ARBA" id="ARBA00022801"/>
    </source>
</evidence>
<dbReference type="Gramene" id="KFK22003">
    <property type="protein sequence ID" value="KFK22003"/>
    <property type="gene ID" value="AALP_AAs69089U000100"/>
</dbReference>
<dbReference type="eggNOG" id="KOG1887">
    <property type="taxonomic scope" value="Eukaryota"/>
</dbReference>
<keyword evidence="4" id="KW-1185">Reference proteome</keyword>
<dbReference type="EMBL" id="KL993724">
    <property type="protein sequence ID" value="KFK22003.1"/>
    <property type="molecule type" value="Genomic_DNA"/>
</dbReference>
<keyword evidence="2" id="KW-0378">Hydrolase</keyword>
<dbReference type="GO" id="GO:0016787">
    <property type="term" value="F:hydrolase activity"/>
    <property type="evidence" value="ECO:0007669"/>
    <property type="project" value="UniProtKB-KW"/>
</dbReference>
<dbReference type="PANTHER" id="PTHR22975:SF23">
    <property type="entry name" value="F6D8.33-RELATED"/>
    <property type="match status" value="1"/>
</dbReference>
<name>A0A087FWK1_ARAAL</name>
<gene>
    <name evidence="3" type="ORF">AALP_AAs69089U000100</name>
</gene>
<organism evidence="3 4">
    <name type="scientific">Arabis alpina</name>
    <name type="common">Alpine rock-cress</name>
    <dbReference type="NCBI Taxonomy" id="50452"/>
    <lineage>
        <taxon>Eukaryota</taxon>
        <taxon>Viridiplantae</taxon>
        <taxon>Streptophyta</taxon>
        <taxon>Embryophyta</taxon>
        <taxon>Tracheophyta</taxon>
        <taxon>Spermatophyta</taxon>
        <taxon>Magnoliopsida</taxon>
        <taxon>eudicotyledons</taxon>
        <taxon>Gunneridae</taxon>
        <taxon>Pentapetalae</taxon>
        <taxon>rosids</taxon>
        <taxon>malvids</taxon>
        <taxon>Brassicales</taxon>
        <taxon>Brassicaceae</taxon>
        <taxon>Arabideae</taxon>
        <taxon>Arabis</taxon>
    </lineage>
</organism>
<dbReference type="PANTHER" id="PTHR22975">
    <property type="entry name" value="UBIQUITIN SPECIFIC PROTEINASE"/>
    <property type="match status" value="1"/>
</dbReference>
<keyword evidence="1" id="KW-0833">Ubl conjugation pathway</keyword>
<proteinExistence type="predicted"/>
<evidence type="ECO:0000313" key="3">
    <source>
        <dbReference type="EMBL" id="KFK22003.1"/>
    </source>
</evidence>
<accession>A0A087FWK1</accession>
<reference evidence="4" key="1">
    <citation type="journal article" date="2015" name="Nat. Plants">
        <title>Genome expansion of Arabis alpina linked with retrotransposition and reduced symmetric DNA methylation.</title>
        <authorList>
            <person name="Willing E.M."/>
            <person name="Rawat V."/>
            <person name="Mandakova T."/>
            <person name="Maumus F."/>
            <person name="James G.V."/>
            <person name="Nordstroem K.J."/>
            <person name="Becker C."/>
            <person name="Warthmann N."/>
            <person name="Chica C."/>
            <person name="Szarzynska B."/>
            <person name="Zytnicki M."/>
            <person name="Albani M.C."/>
            <person name="Kiefer C."/>
            <person name="Bergonzi S."/>
            <person name="Castaings L."/>
            <person name="Mateos J.L."/>
            <person name="Berns M.C."/>
            <person name="Bujdoso N."/>
            <person name="Piofczyk T."/>
            <person name="de Lorenzo L."/>
            <person name="Barrero-Sicilia C."/>
            <person name="Mateos I."/>
            <person name="Piednoel M."/>
            <person name="Hagmann J."/>
            <person name="Chen-Min-Tao R."/>
            <person name="Iglesias-Fernandez R."/>
            <person name="Schuster S.C."/>
            <person name="Alonso-Blanco C."/>
            <person name="Roudier F."/>
            <person name="Carbonero P."/>
            <person name="Paz-Ares J."/>
            <person name="Davis S.J."/>
            <person name="Pecinka A."/>
            <person name="Quesneville H."/>
            <person name="Colot V."/>
            <person name="Lysak M.A."/>
            <person name="Weigel D."/>
            <person name="Coupland G."/>
            <person name="Schneeberger K."/>
        </authorList>
    </citation>
    <scope>NUCLEOTIDE SEQUENCE [LARGE SCALE GENOMIC DNA]</scope>
    <source>
        <strain evidence="4">cv. Pajares</strain>
    </source>
</reference>
<feature type="non-terminal residue" evidence="3">
    <location>
        <position position="1"/>
    </location>
</feature>
<sequence length="70" mass="7710">EQSAYGIVVAADSVRELKCAFGNMKFVDILKLIRMESKMLCDTKTGGCGKTNFVHHTISKSPPIFTIGKF</sequence>
<dbReference type="Proteomes" id="UP000029120">
    <property type="component" value="Unassembled WGS sequence"/>
</dbReference>
<dbReference type="AlphaFoldDB" id="A0A087FWK1"/>
<evidence type="ECO:0000313" key="4">
    <source>
        <dbReference type="Proteomes" id="UP000029120"/>
    </source>
</evidence>
<dbReference type="InterPro" id="IPR052398">
    <property type="entry name" value="Ubiquitin_hydrolase_53/54"/>
</dbReference>